<dbReference type="InterPro" id="IPR036322">
    <property type="entry name" value="WD40_repeat_dom_sf"/>
</dbReference>
<evidence type="ECO:0000313" key="5">
    <source>
        <dbReference type="EMBL" id="KAF2495963.1"/>
    </source>
</evidence>
<dbReference type="InterPro" id="IPR040132">
    <property type="entry name" value="Tex1/THOC3"/>
</dbReference>
<dbReference type="EMBL" id="MU004188">
    <property type="protein sequence ID" value="KAF2495963.1"/>
    <property type="molecule type" value="Genomic_DNA"/>
</dbReference>
<accession>A0A6A6QWA3</accession>
<dbReference type="InterPro" id="IPR015943">
    <property type="entry name" value="WD40/YVTN_repeat-like_dom_sf"/>
</dbReference>
<dbReference type="Gene3D" id="2.130.10.10">
    <property type="entry name" value="YVTN repeat-like/Quinoprotein amine dehydrogenase"/>
    <property type="match status" value="1"/>
</dbReference>
<dbReference type="PROSITE" id="PS50294">
    <property type="entry name" value="WD_REPEATS_REGION"/>
    <property type="match status" value="1"/>
</dbReference>
<proteinExistence type="inferred from homology"/>
<keyword evidence="6" id="KW-1185">Reference proteome</keyword>
<dbReference type="GO" id="GO:0006406">
    <property type="term" value="P:mRNA export from nucleus"/>
    <property type="evidence" value="ECO:0007669"/>
    <property type="project" value="InterPro"/>
</dbReference>
<keyword evidence="2" id="KW-0677">Repeat</keyword>
<dbReference type="PANTHER" id="PTHR22839">
    <property type="entry name" value="THO COMPLEX SUBUNIT 3 THO3"/>
    <property type="match status" value="1"/>
</dbReference>
<dbReference type="AlphaFoldDB" id="A0A6A6QWA3"/>
<dbReference type="SMART" id="SM00320">
    <property type="entry name" value="WD40"/>
    <property type="match status" value="4"/>
</dbReference>
<sequence>MVRLWDTRKPTLVSELKVRGDPFTLAWKPDGGELIAGTKQDHLTVISRSSTSPTQLNLNSTHKQDVQSNQTVFGWAGEHIFVTTGDGRVKIVRYPSFQSLHDLNAHTSSCYTLALSPTGKYLAVGGGDALISLWDTEDWICMRTFADMSGPVRSVDFSFDGSFVVGGSDEGNRLSIAHTETGEYVHHIDLTHAAPCVQWHPNRYALAYSADNQGLKIIGGMTQN</sequence>
<organism evidence="5 6">
    <name type="scientific">Lophium mytilinum</name>
    <dbReference type="NCBI Taxonomy" id="390894"/>
    <lineage>
        <taxon>Eukaryota</taxon>
        <taxon>Fungi</taxon>
        <taxon>Dikarya</taxon>
        <taxon>Ascomycota</taxon>
        <taxon>Pezizomycotina</taxon>
        <taxon>Dothideomycetes</taxon>
        <taxon>Pleosporomycetidae</taxon>
        <taxon>Mytilinidiales</taxon>
        <taxon>Mytilinidiaceae</taxon>
        <taxon>Lophium</taxon>
    </lineage>
</organism>
<evidence type="ECO:0000256" key="2">
    <source>
        <dbReference type="ARBA" id="ARBA00022737"/>
    </source>
</evidence>
<dbReference type="Pfam" id="PF00400">
    <property type="entry name" value="WD40"/>
    <property type="match status" value="2"/>
</dbReference>
<evidence type="ECO:0000256" key="3">
    <source>
        <dbReference type="ARBA" id="ARBA00046343"/>
    </source>
</evidence>
<evidence type="ECO:0000256" key="1">
    <source>
        <dbReference type="ARBA" id="ARBA00022574"/>
    </source>
</evidence>
<keyword evidence="1 4" id="KW-0853">WD repeat</keyword>
<reference evidence="5" key="1">
    <citation type="journal article" date="2020" name="Stud. Mycol.">
        <title>101 Dothideomycetes genomes: a test case for predicting lifestyles and emergence of pathogens.</title>
        <authorList>
            <person name="Haridas S."/>
            <person name="Albert R."/>
            <person name="Binder M."/>
            <person name="Bloem J."/>
            <person name="Labutti K."/>
            <person name="Salamov A."/>
            <person name="Andreopoulos B."/>
            <person name="Baker S."/>
            <person name="Barry K."/>
            <person name="Bills G."/>
            <person name="Bluhm B."/>
            <person name="Cannon C."/>
            <person name="Castanera R."/>
            <person name="Culley D."/>
            <person name="Daum C."/>
            <person name="Ezra D."/>
            <person name="Gonzalez J."/>
            <person name="Henrissat B."/>
            <person name="Kuo A."/>
            <person name="Liang C."/>
            <person name="Lipzen A."/>
            <person name="Lutzoni F."/>
            <person name="Magnuson J."/>
            <person name="Mondo S."/>
            <person name="Nolan M."/>
            <person name="Ohm R."/>
            <person name="Pangilinan J."/>
            <person name="Park H.-J."/>
            <person name="Ramirez L."/>
            <person name="Alfaro M."/>
            <person name="Sun H."/>
            <person name="Tritt A."/>
            <person name="Yoshinaga Y."/>
            <person name="Zwiers L.-H."/>
            <person name="Turgeon B."/>
            <person name="Goodwin S."/>
            <person name="Spatafora J."/>
            <person name="Crous P."/>
            <person name="Grigoriev I."/>
        </authorList>
    </citation>
    <scope>NUCLEOTIDE SEQUENCE</scope>
    <source>
        <strain evidence="5">CBS 269.34</strain>
    </source>
</reference>
<feature type="repeat" description="WD" evidence="4">
    <location>
        <begin position="103"/>
        <end position="144"/>
    </location>
</feature>
<dbReference type="InterPro" id="IPR001680">
    <property type="entry name" value="WD40_rpt"/>
</dbReference>
<evidence type="ECO:0000313" key="6">
    <source>
        <dbReference type="Proteomes" id="UP000799750"/>
    </source>
</evidence>
<dbReference type="Proteomes" id="UP000799750">
    <property type="component" value="Unassembled WGS sequence"/>
</dbReference>
<gene>
    <name evidence="5" type="ORF">BU16DRAFT_526495</name>
</gene>
<dbReference type="SUPFAM" id="SSF50978">
    <property type="entry name" value="WD40 repeat-like"/>
    <property type="match status" value="1"/>
</dbReference>
<dbReference type="PANTHER" id="PTHR22839:SF0">
    <property type="entry name" value="THO COMPLEX SUBUNIT 3"/>
    <property type="match status" value="1"/>
</dbReference>
<name>A0A6A6QWA3_9PEZI</name>
<dbReference type="PROSITE" id="PS50082">
    <property type="entry name" value="WD_REPEATS_2"/>
    <property type="match status" value="1"/>
</dbReference>
<evidence type="ECO:0000256" key="4">
    <source>
        <dbReference type="PROSITE-ProRule" id="PRU00221"/>
    </source>
</evidence>
<comment type="similarity">
    <text evidence="3">Belongs to the THOC3 family.</text>
</comment>
<dbReference type="GO" id="GO:0000445">
    <property type="term" value="C:THO complex part of transcription export complex"/>
    <property type="evidence" value="ECO:0007669"/>
    <property type="project" value="TreeGrafter"/>
</dbReference>
<dbReference type="OrthoDB" id="340259at2759"/>
<protein>
    <submittedName>
        <fullName evidence="5">WD40 repeat-like protein</fullName>
    </submittedName>
</protein>